<gene>
    <name evidence="1" type="ORF">niasHT_017764</name>
</gene>
<dbReference type="Proteomes" id="UP001620626">
    <property type="component" value="Unassembled WGS sequence"/>
</dbReference>
<dbReference type="EMBL" id="JBICBT010000383">
    <property type="protein sequence ID" value="KAL3115362.1"/>
    <property type="molecule type" value="Genomic_DNA"/>
</dbReference>
<name>A0ABD2LKD1_9BILA</name>
<dbReference type="InterPro" id="IPR005615">
    <property type="entry name" value="Glutathione_synthase"/>
</dbReference>
<dbReference type="AlphaFoldDB" id="A0ABD2LKD1"/>
<dbReference type="InterPro" id="IPR037013">
    <property type="entry name" value="GSH-S_sub-bd_sf"/>
</dbReference>
<dbReference type="PANTHER" id="PTHR11130">
    <property type="entry name" value="GLUTATHIONE SYNTHETASE"/>
    <property type="match status" value="1"/>
</dbReference>
<evidence type="ECO:0000313" key="2">
    <source>
        <dbReference type="Proteomes" id="UP001620626"/>
    </source>
</evidence>
<dbReference type="Gene3D" id="3.40.50.1760">
    <property type="entry name" value="Glutathione synthase, substrate-binding domain superfamily, eukaryotic"/>
    <property type="match status" value="1"/>
</dbReference>
<evidence type="ECO:0000313" key="1">
    <source>
        <dbReference type="EMBL" id="KAL3115362.1"/>
    </source>
</evidence>
<dbReference type="Pfam" id="PF03917">
    <property type="entry name" value="GSH_synth_ATP"/>
    <property type="match status" value="1"/>
</dbReference>
<organism evidence="1 2">
    <name type="scientific">Heterodera trifolii</name>
    <dbReference type="NCBI Taxonomy" id="157864"/>
    <lineage>
        <taxon>Eukaryota</taxon>
        <taxon>Metazoa</taxon>
        <taxon>Ecdysozoa</taxon>
        <taxon>Nematoda</taxon>
        <taxon>Chromadorea</taxon>
        <taxon>Rhabditida</taxon>
        <taxon>Tylenchina</taxon>
        <taxon>Tylenchomorpha</taxon>
        <taxon>Tylenchoidea</taxon>
        <taxon>Heteroderidae</taxon>
        <taxon>Heteroderinae</taxon>
        <taxon>Heterodera</taxon>
    </lineage>
</organism>
<protein>
    <submittedName>
        <fullName evidence="1">Uncharacterized protein</fullName>
    </submittedName>
</protein>
<reference evidence="1 2" key="1">
    <citation type="submission" date="2024-10" db="EMBL/GenBank/DDBJ databases">
        <authorList>
            <person name="Kim D."/>
        </authorList>
    </citation>
    <scope>NUCLEOTIDE SEQUENCE [LARGE SCALE GENOMIC DNA]</scope>
    <source>
        <strain evidence="1">BH-2024</strain>
    </source>
</reference>
<dbReference type="Gene3D" id="3.30.470.20">
    <property type="entry name" value="ATP-grasp fold, B domain"/>
    <property type="match status" value="1"/>
</dbReference>
<comment type="caution">
    <text evidence="1">The sequence shown here is derived from an EMBL/GenBank/DDBJ whole genome shotgun (WGS) entry which is preliminary data.</text>
</comment>
<dbReference type="SUPFAM" id="SSF56059">
    <property type="entry name" value="Glutathione synthetase ATP-binding domain-like"/>
    <property type="match status" value="1"/>
</dbReference>
<dbReference type="PANTHER" id="PTHR11130:SF0">
    <property type="entry name" value="GLUTATHIONE SYNTHETASE"/>
    <property type="match status" value="1"/>
</dbReference>
<accession>A0ABD2LKD1</accession>
<keyword evidence="2" id="KW-1185">Reference proteome</keyword>
<sequence length="278" mass="31831">MESVFIRKQLLVYYGKDAVVLSLQDCVERLTLDENDFSLRLDQQHDVAVVFNQQTMLKENPDLMEVRRIIERSTAIKAPSLVATLAHSKKMQQVLSEPGMVERFFPNPEEAPLIKAIRDTYANMWRIEDNENNEPFSEIIERVKKQSNKFVMKKTEYALWDDDDAKKIYFGQEILENLANFNEDKRRAYILMEKLPPMSVKNHIIWTAEDVEESSGGDFFEEVTTELGIFGTLLGNIANGEVFYNAQLGHQLKTKLASKNEGGMATGNSAYDSAYLVD</sequence>
<proteinExistence type="predicted"/>